<dbReference type="InterPro" id="IPR049052">
    <property type="entry name" value="nSTAND1"/>
</dbReference>
<keyword evidence="4" id="KW-0645">Protease</keyword>
<dbReference type="SUPFAM" id="SSF50998">
    <property type="entry name" value="Quinoprotein alcohol dehydrogenase-like"/>
    <property type="match status" value="1"/>
</dbReference>
<dbReference type="Pfam" id="PF13365">
    <property type="entry name" value="Trypsin_2"/>
    <property type="match status" value="1"/>
</dbReference>
<feature type="domain" description="Novel STAND NTPase 1" evidence="3">
    <location>
        <begin position="206"/>
        <end position="618"/>
    </location>
</feature>
<keyword evidence="2" id="KW-0472">Membrane</keyword>
<dbReference type="GO" id="GO:0008233">
    <property type="term" value="F:peptidase activity"/>
    <property type="evidence" value="ECO:0007669"/>
    <property type="project" value="UniProtKB-KW"/>
</dbReference>
<evidence type="ECO:0000259" key="3">
    <source>
        <dbReference type="Pfam" id="PF20703"/>
    </source>
</evidence>
<reference evidence="4" key="1">
    <citation type="submission" date="2023-03" db="EMBL/GenBank/DDBJ databases">
        <title>Borrelidin-producing and root-colonizing Streptomyces rochei is a potent biopesticide for soil-borne oomycete-caused plant diseases.</title>
        <authorList>
            <person name="Zhou D."/>
            <person name="Wang X."/>
            <person name="Navarro-Munoz J.C."/>
            <person name="Li W."/>
            <person name="Li J."/>
            <person name="Jiu M."/>
            <person name="Deng S."/>
            <person name="Ye Y."/>
            <person name="Daly P."/>
            <person name="Wei L."/>
        </authorList>
    </citation>
    <scope>NUCLEOTIDE SEQUENCE</scope>
    <source>
        <strain evidence="4">JK1</strain>
    </source>
</reference>
<dbReference type="InterPro" id="IPR027417">
    <property type="entry name" value="P-loop_NTPase"/>
</dbReference>
<dbReference type="InterPro" id="IPR009003">
    <property type="entry name" value="Peptidase_S1_PA"/>
</dbReference>
<dbReference type="InterPro" id="IPR011042">
    <property type="entry name" value="6-blade_b-propeller_TolB-like"/>
</dbReference>
<keyword evidence="2" id="KW-1133">Transmembrane helix</keyword>
<feature type="region of interest" description="Disordered" evidence="1">
    <location>
        <begin position="1220"/>
        <end position="1239"/>
    </location>
</feature>
<dbReference type="GO" id="GO:0006508">
    <property type="term" value="P:proteolysis"/>
    <property type="evidence" value="ECO:0007669"/>
    <property type="project" value="UniProtKB-KW"/>
</dbReference>
<evidence type="ECO:0000256" key="2">
    <source>
        <dbReference type="SAM" id="Phobius"/>
    </source>
</evidence>
<dbReference type="Pfam" id="PF20703">
    <property type="entry name" value="nSTAND1"/>
    <property type="match status" value="1"/>
</dbReference>
<organism evidence="4 5">
    <name type="scientific">Streptomyces rochei</name>
    <name type="common">Streptomyces parvullus</name>
    <dbReference type="NCBI Taxonomy" id="1928"/>
    <lineage>
        <taxon>Bacteria</taxon>
        <taxon>Bacillati</taxon>
        <taxon>Actinomycetota</taxon>
        <taxon>Actinomycetes</taxon>
        <taxon>Kitasatosporales</taxon>
        <taxon>Streptomycetaceae</taxon>
        <taxon>Streptomyces</taxon>
        <taxon>Streptomyces rochei group</taxon>
    </lineage>
</organism>
<evidence type="ECO:0000313" key="4">
    <source>
        <dbReference type="EMBL" id="WMC87583.1"/>
    </source>
</evidence>
<dbReference type="Gene3D" id="2.130.10.10">
    <property type="entry name" value="YVTN repeat-like/Quinoprotein amine dehydrogenase"/>
    <property type="match status" value="1"/>
</dbReference>
<dbReference type="SUPFAM" id="SSF52540">
    <property type="entry name" value="P-loop containing nucleoside triphosphate hydrolases"/>
    <property type="match status" value="1"/>
</dbReference>
<sequence length="1449" mass="155394">MPVSPPPPRARYERGAARVFGPDGKPAGAGFLVAEDLLCTCAHVVATADGERPEDPVEVDFPLLAGARPGPRVRARVTSWRPEDDIAVLRLEEEVAGTEPLPLAGEDGEEWDRDIRAFGFPVGAFRGVNATGRLRGRQRADRLQVDLRAEGEGVRIGPGFSGAAVWDPRDDVVVGMLVTRGKGVIADTAYLVTADRLTDPALLRCPFRGLSRFETEDARYFHGREDEITALVGALESRPVTVLVGPSGSGKSSLLRAGLLTAVKERGTPWALRVPKSSSGGGSAAEDADGWVAEAVTAVWQDAAPDGDAWDARFDAVRQACAGSDADRLALRGRLTRELGAAGGVLLLDQFEEYAGASPDGALRAFRRLSALAQAPDPAQGGGLRVVLTARSATTEVLSAADTSAPLGDAVMFLPPMTEEALTRAVERPVRAVPGLRLERGLARRLVADAVGEPGCLPLLQFALTRLWEERKAHTMTLAAYERSGGVLEALADYADEALAECLTETGTGPETARRLFQQLASPDGQGGWTRRTLPTGRLEPRQAALAEALAARRLLVWDVRDQPDSAEAVGTVQVVHEALLREWEQVRDWLRDGVEFREWQERTARDAAEWEAAGRSDGLLAHGARLAEGLQWLADRPEDIAPAERAYLEAGRRRQRRGLRRLWAVIGLVTVLAVLASTLAVSTYRARERDLAQLRTAAATELGTLATDLADRSPDSAFRYAAGAWAVRHTPQARRALLGQYVRAQDVVASYGGLWPGTAEWTSMSPDGGALVVLSRPDGRADLTVTAVTGAVAGKPRATRLAGVPSGLRLQTFRDAVSDDGRRYALITTRGTVLLWDLTAPGAPPRRLSGELPDRGDAYESSLDFSEDGARLLHFLTYERPRPEDDGRRALLRLWDTDGGRTLPVSQKSVAQREPVMAWLLGDGDRMAVAATESSGEGTNRYLDVHSTASGERVRRVYGPEPGSNPMPGERGRGVWFNGQDGLRWYPLVPGVGRPGVVRGGTAGFVELTGTHMYDEKEETLSETGEYRSMTVVDPRGGEPRFFSLTLPGDDSSQALGVVGSGSGPRTVLATEGDTLLRARPTPLPGKPPGDSSEPGGTAAVSPDGSRTARLHAGRLEIIGPGNRTRSTALPEEIRRQQQDLNLRLLWVTRKGGDAVLAWSGQSVDARLYDVDDPGTGTPVTWDCGRPGDETWNRPQDITQTGDGDLAVLCLGDSLARVDPRSGVPSGRPVPLEREPAQRGPFAPTGQLTARPGHPHQVAVVTGRWQAEGRIEVWNVRDGTRVARLEGGSLSYGPGSEQHQGVARWLVFTPDGDRLATFDAERRVVWWSVADGRRQAPTRFIADASGLLGLTPDGTLVTAQAGAEAGLYSPDDAEPLGVLKGSGYGLHAARVSGDTLHLVSDKGTRALRLSPDAWYDTLCGALEGPNSRAQRDRPELDVARSTPPCPSG</sequence>
<feature type="region of interest" description="Disordered" evidence="1">
    <location>
        <begin position="1424"/>
        <end position="1449"/>
    </location>
</feature>
<evidence type="ECO:0000313" key="5">
    <source>
        <dbReference type="Proteomes" id="UP001231701"/>
    </source>
</evidence>
<dbReference type="Gene3D" id="3.40.50.300">
    <property type="entry name" value="P-loop containing nucleotide triphosphate hydrolases"/>
    <property type="match status" value="1"/>
</dbReference>
<dbReference type="SUPFAM" id="SSF50494">
    <property type="entry name" value="Trypsin-like serine proteases"/>
    <property type="match status" value="1"/>
</dbReference>
<dbReference type="EMBL" id="CP121271">
    <property type="protein sequence ID" value="WMC87583.1"/>
    <property type="molecule type" value="Genomic_DNA"/>
</dbReference>
<accession>A0AAX3ZLN8</accession>
<dbReference type="Gene3D" id="2.40.10.120">
    <property type="match status" value="1"/>
</dbReference>
<feature type="transmembrane region" description="Helical" evidence="2">
    <location>
        <begin position="663"/>
        <end position="685"/>
    </location>
</feature>
<dbReference type="Gene3D" id="2.120.10.30">
    <property type="entry name" value="TolB, C-terminal domain"/>
    <property type="match status" value="1"/>
</dbReference>
<dbReference type="GeneID" id="90944224"/>
<name>A0AAX3ZLN8_STRRO</name>
<proteinExistence type="predicted"/>
<keyword evidence="4" id="KW-0378">Hydrolase</keyword>
<dbReference type="InterPro" id="IPR011047">
    <property type="entry name" value="Quinoprotein_ADH-like_sf"/>
</dbReference>
<gene>
    <name evidence="4" type="ORF">P7W03_19335</name>
</gene>
<feature type="compositionally biased region" description="Basic and acidic residues" evidence="1">
    <location>
        <begin position="1430"/>
        <end position="1439"/>
    </location>
</feature>
<evidence type="ECO:0000256" key="1">
    <source>
        <dbReference type="SAM" id="MobiDB-lite"/>
    </source>
</evidence>
<keyword evidence="2" id="KW-0812">Transmembrane</keyword>
<dbReference type="Proteomes" id="UP001231701">
    <property type="component" value="Chromosome"/>
</dbReference>
<feature type="region of interest" description="Disordered" evidence="1">
    <location>
        <begin position="1059"/>
        <end position="1108"/>
    </location>
</feature>
<protein>
    <submittedName>
        <fullName evidence="4">Serine protease</fullName>
    </submittedName>
</protein>
<dbReference type="InterPro" id="IPR015943">
    <property type="entry name" value="WD40/YVTN_repeat-like_dom_sf"/>
</dbReference>
<dbReference type="SUPFAM" id="SSF69322">
    <property type="entry name" value="Tricorn protease domain 2"/>
    <property type="match status" value="1"/>
</dbReference>
<dbReference type="RefSeq" id="WP_306692769.1">
    <property type="nucleotide sequence ID" value="NZ_CP121271.1"/>
</dbReference>